<dbReference type="InterPro" id="IPR044946">
    <property type="entry name" value="Restrct_endonuc_typeI_TRD_sf"/>
</dbReference>
<dbReference type="GO" id="GO:0003677">
    <property type="term" value="F:DNA binding"/>
    <property type="evidence" value="ECO:0007669"/>
    <property type="project" value="UniProtKB-KW"/>
</dbReference>
<evidence type="ECO:0000313" key="6">
    <source>
        <dbReference type="Proteomes" id="UP000078224"/>
    </source>
</evidence>
<protein>
    <submittedName>
        <fullName evidence="5">Type I restriction-modification system, specificity subunit S</fullName>
        <ecNumber evidence="5">3.1.21.3</ecNumber>
    </submittedName>
</protein>
<keyword evidence="3" id="KW-0238">DNA-binding</keyword>
<dbReference type="AlphaFoldDB" id="A0A1B7JJD1"/>
<dbReference type="PANTHER" id="PTHR30408:SF13">
    <property type="entry name" value="TYPE I RESTRICTION ENZYME HINDI SPECIFICITY SUBUNIT"/>
    <property type="match status" value="1"/>
</dbReference>
<dbReference type="PANTHER" id="PTHR30408">
    <property type="entry name" value="TYPE-1 RESTRICTION ENZYME ECOKI SPECIFICITY PROTEIN"/>
    <property type="match status" value="1"/>
</dbReference>
<sequence length="484" mass="54042">MVSDTKIYTVKELVDLGIIEKPLDGNHGGIHPKSSDYVESGIPFIMASDLISGSVDIEGCKFITEKQAKSLRKGFSKQGDILLSHKATIGRTAIVGKLSTDYIVLTPQVTFYRVRDTTRLNPMYLKYYFDSEAFQTLFEQWAGGGSTRLYLGITGQMKLPIELPPIANQNSIVNLVDKLDKKITLNRQINQTLEQMAQALFKSWFVVFDPVIDNALDIGFFEQDLAFSDELLRRVEARKAVRERDDFKPLPEDIRQLFSDAFEESTEPTLGLGGWVPKGWDSSPVGSLIELIGGGTPKTSESSYWGGDIPWFSVVDAPNDSDVFVMDTEKKITELGIQNSSAKILKVGTTIISARGTVGKCALVAKPMAINQSCYGIVGKNGVHDYFIYYLIRHSVSHLQQRSHGSVFSTITRDTFSSFNFIFSGQLIANAFGETISFWFEKIDRNNQQNYILQNLRNTLLPKLISGELSLNDIKIDIPEETPI</sequence>
<dbReference type="GO" id="GO:0009307">
    <property type="term" value="P:DNA restriction-modification system"/>
    <property type="evidence" value="ECO:0007669"/>
    <property type="project" value="UniProtKB-KW"/>
</dbReference>
<feature type="domain" description="Type I restriction modification DNA specificity" evidence="4">
    <location>
        <begin position="19"/>
        <end position="195"/>
    </location>
</feature>
<dbReference type="PATRIC" id="fig|1354272.4.peg.3524"/>
<organism evidence="5 6">
    <name type="scientific">Providencia heimbachae ATCC 35613</name>
    <dbReference type="NCBI Taxonomy" id="1354272"/>
    <lineage>
        <taxon>Bacteria</taxon>
        <taxon>Pseudomonadati</taxon>
        <taxon>Pseudomonadota</taxon>
        <taxon>Gammaproteobacteria</taxon>
        <taxon>Enterobacterales</taxon>
        <taxon>Morganellaceae</taxon>
        <taxon>Providencia</taxon>
    </lineage>
</organism>
<evidence type="ECO:0000256" key="3">
    <source>
        <dbReference type="ARBA" id="ARBA00023125"/>
    </source>
</evidence>
<dbReference type="Pfam" id="PF01420">
    <property type="entry name" value="Methylase_S"/>
    <property type="match status" value="2"/>
</dbReference>
<dbReference type="InterPro" id="IPR052021">
    <property type="entry name" value="Type-I_RS_S_subunit"/>
</dbReference>
<dbReference type="EC" id="3.1.21.3" evidence="5"/>
<comment type="caution">
    <text evidence="5">The sequence shown here is derived from an EMBL/GenBank/DDBJ whole genome shotgun (WGS) entry which is preliminary data.</text>
</comment>
<accession>A0A1B7JJD1</accession>
<dbReference type="RefSeq" id="WP_068909993.1">
    <property type="nucleotide sequence ID" value="NZ_LXEW01000048.1"/>
</dbReference>
<keyword evidence="5" id="KW-0378">Hydrolase</keyword>
<dbReference type="EMBL" id="LXEW01000048">
    <property type="protein sequence ID" value="OAT48017.1"/>
    <property type="molecule type" value="Genomic_DNA"/>
</dbReference>
<dbReference type="GO" id="GO:0009035">
    <property type="term" value="F:type I site-specific deoxyribonuclease activity"/>
    <property type="evidence" value="ECO:0007669"/>
    <property type="project" value="UniProtKB-EC"/>
</dbReference>
<keyword evidence="6" id="KW-1185">Reference proteome</keyword>
<dbReference type="CDD" id="cd17243">
    <property type="entry name" value="RMtype1_S_AchA6I-TRD2-CR2_like"/>
    <property type="match status" value="1"/>
</dbReference>
<gene>
    <name evidence="5" type="ORF">M998_3443</name>
</gene>
<dbReference type="InterPro" id="IPR000055">
    <property type="entry name" value="Restrct_endonuc_typeI_TRD"/>
</dbReference>
<dbReference type="SUPFAM" id="SSF116734">
    <property type="entry name" value="DNA methylase specificity domain"/>
    <property type="match status" value="2"/>
</dbReference>
<proteinExistence type="inferred from homology"/>
<evidence type="ECO:0000259" key="4">
    <source>
        <dbReference type="Pfam" id="PF01420"/>
    </source>
</evidence>
<dbReference type="Gene3D" id="3.90.220.20">
    <property type="entry name" value="DNA methylase specificity domains"/>
    <property type="match status" value="2"/>
</dbReference>
<dbReference type="Proteomes" id="UP000078224">
    <property type="component" value="Unassembled WGS sequence"/>
</dbReference>
<comment type="similarity">
    <text evidence="1">Belongs to the type-I restriction system S methylase family.</text>
</comment>
<keyword evidence="2" id="KW-0680">Restriction system</keyword>
<reference evidence="5 6" key="1">
    <citation type="submission" date="2016-04" db="EMBL/GenBank/DDBJ databases">
        <title>ATOL: Assembling a taxonomically balanced genome-scale reconstruction of the evolutionary history of the Enterobacteriaceae.</title>
        <authorList>
            <person name="Plunkett G.III."/>
            <person name="Neeno-Eckwall E.C."/>
            <person name="Glasner J.D."/>
            <person name="Perna N.T."/>
        </authorList>
    </citation>
    <scope>NUCLEOTIDE SEQUENCE [LARGE SCALE GENOMIC DNA]</scope>
    <source>
        <strain evidence="5 6">ATCC 35613</strain>
    </source>
</reference>
<dbReference type="OrthoDB" id="9798929at2"/>
<feature type="domain" description="Type I restriction modification DNA specificity" evidence="4">
    <location>
        <begin position="277"/>
        <end position="421"/>
    </location>
</feature>
<evidence type="ECO:0000256" key="2">
    <source>
        <dbReference type="ARBA" id="ARBA00022747"/>
    </source>
</evidence>
<evidence type="ECO:0000313" key="5">
    <source>
        <dbReference type="EMBL" id="OAT48017.1"/>
    </source>
</evidence>
<evidence type="ECO:0000256" key="1">
    <source>
        <dbReference type="ARBA" id="ARBA00010923"/>
    </source>
</evidence>
<name>A0A1B7JJD1_9GAMM</name>